<dbReference type="InterPro" id="IPR020472">
    <property type="entry name" value="WD40_PAC1"/>
</dbReference>
<name>A0A8H3A828_9AGAM</name>
<dbReference type="SUPFAM" id="SSF50952">
    <property type="entry name" value="Soluble quinoprotein glucose dehydrogenase"/>
    <property type="match status" value="1"/>
</dbReference>
<proteinExistence type="predicted"/>
<dbReference type="InterPro" id="IPR001680">
    <property type="entry name" value="WD40_rpt"/>
</dbReference>
<dbReference type="PROSITE" id="PS50082">
    <property type="entry name" value="WD_REPEATS_2"/>
    <property type="match status" value="6"/>
</dbReference>
<dbReference type="EMBL" id="CAJMXA010000032">
    <property type="protein sequence ID" value="CAE6412324.1"/>
    <property type="molecule type" value="Genomic_DNA"/>
</dbReference>
<dbReference type="InterPro" id="IPR056884">
    <property type="entry name" value="NPHP3-like_N"/>
</dbReference>
<evidence type="ECO:0000259" key="5">
    <source>
        <dbReference type="PROSITE" id="PS50837"/>
    </source>
</evidence>
<dbReference type="SMART" id="SM00320">
    <property type="entry name" value="WD40"/>
    <property type="match status" value="8"/>
</dbReference>
<dbReference type="InterPro" id="IPR036322">
    <property type="entry name" value="WD40_repeat_dom_sf"/>
</dbReference>
<accession>A0A8H3A828</accession>
<feature type="compositionally biased region" description="Polar residues" evidence="4">
    <location>
        <begin position="52"/>
        <end position="67"/>
    </location>
</feature>
<evidence type="ECO:0000256" key="2">
    <source>
        <dbReference type="ARBA" id="ARBA00022737"/>
    </source>
</evidence>
<keyword evidence="2" id="KW-0677">Repeat</keyword>
<evidence type="ECO:0000256" key="3">
    <source>
        <dbReference type="PROSITE-ProRule" id="PRU00221"/>
    </source>
</evidence>
<sequence length="1516" mass="166370">MSSQSSGSKRKRPAQPMATLGNLLHPGGWRNKRAKSGSPSASGASTPGIGYSHSSAQSNPGSRSPSPMRNPEPQLIDQNPPNAPSCAPEASPNTARQASQPTAGIPASTQNLTGGAWAGLEKALQALCITTRIIPSLSKVVDDLTLLIPLFEATAKGRSDYDELATGLKSMVDLLIRYLDATIPEEALDPIEGITEAIRKEIESINMHQARSHSRRMLGSSDTEDDMIRRYRRVEQLFRQLQGEASMSTWSSVNELVVAKRLKSLRPAKLARFDSELSTEVSRRGCTKDTRTKILDDSLAWSENPDIAKIYWMNGMAGTGKTTIAYSLCGRLKARKQLAASFFCTRASPECREAKRIIPTIAYQLARRLTPFRHALCQQLKQDPDISTSQLTEQFDQLLKKPLLGAKDKLSNNLVIVVDALDECNDPHIVELFLDLLFRSARELPIKFFVTSRPEPAIRNKMMLESEHSRSILYLHEIEQSLVQADIELYLREELASISPADSDIQELAEHAGNLFIYAATAVRYIRPVGKVVNSKARLAAILAVNTESKQLSAIDVLYSAILAAAIDDPELEPIEQDQIRCVLWTAVCVYEPILIGTLSTLSGLNNKDDTMVALQPLRSVLHVSDSSELVTTLHASFPDYMLARERSGVFYCNRATHSQLLAEQCFKVMRTQLRFNMCSIQSSFIPDDEIAELGEQINANISSELSYTCRFWADHLTEANPNNTLLLLVHAFLSQQLLFWMEVMNLKKCLAIGVIGTTKLNTWLAQMTVETPTDLLELASDAHGFVASYAPNPTSVYTPHIYLSALPLSPPSSSVRLCYLPRFKGLIKVSGTIFEKLEKAALGTWASTSSIRSAGFSSNGDHIILGDDKGKISVRNAYDGKYLVQPFKAHKKVVTSIGVSSNGMQIVSGSHDMTLSIWNANDGSLIAGPFKGHTNRVTSVAFSPDAAYVVSGSDDCTIGIWNPHDAAVPMRAFAGHTKGVKSAAFSPDGSRIISGSLDHTIRLWDLSSGATILHLKGHTGAVSSVHLSLDGSHIISGSNDSTIRIWNVSDGSLSLPPLKGHSNRITSIAISPNGGRIVSGSLDRTIRVWDRHSGELVAGPFEGHLGSIWSVSFSGDGMRILSASDDKTVRVWSVQGKTQQVEKTLKGSLRHDYRPQFTSSFDQTYVAYFDQTKPTKFHVWNVQTITHVAISKASEIRSLRFSLDSTRIHSLHRSGTICTWDAQTGRLVDGPHRCSTANGIDRSTCSVDGTRVVTCYDRKTELWRVPLNRSIALHDTGFSYSSILSQDGSKFVIRTESGIQVWDADSGIHVAGPFSANTMCDFSPDGTYVCCGVWKNQPSLELINVNSGERIPMPQTQYDIRSAGFTPDGLYVTGTGGEPSGDGATICWIWNIRDRTFTSVTLQGNRDDGHILDLQFSDGWFLLSRTYMQDSHFYVGRFHIDSPAFIVNPDGWVRDCQHRPVLWVPTDIRNGFAGCTGFLISGDGVLLCIDYSGMLVGDDWCGCYIGDSQTVSLSN</sequence>
<dbReference type="PROSITE" id="PS50837">
    <property type="entry name" value="NACHT"/>
    <property type="match status" value="1"/>
</dbReference>
<dbReference type="Pfam" id="PF24883">
    <property type="entry name" value="NPHP3_N"/>
    <property type="match status" value="1"/>
</dbReference>
<dbReference type="PANTHER" id="PTHR22847:SF637">
    <property type="entry name" value="WD REPEAT DOMAIN 5B"/>
    <property type="match status" value="1"/>
</dbReference>
<comment type="caution">
    <text evidence="6">The sequence shown here is derived from an EMBL/GenBank/DDBJ whole genome shotgun (WGS) entry which is preliminary data.</text>
</comment>
<keyword evidence="1 3" id="KW-0853">WD repeat</keyword>
<evidence type="ECO:0000256" key="1">
    <source>
        <dbReference type="ARBA" id="ARBA00022574"/>
    </source>
</evidence>
<gene>
    <name evidence="6" type="ORF">RDB_LOCUS2304</name>
</gene>
<dbReference type="PROSITE" id="PS50294">
    <property type="entry name" value="WD_REPEATS_REGION"/>
    <property type="match status" value="6"/>
</dbReference>
<dbReference type="PROSITE" id="PS00678">
    <property type="entry name" value="WD_REPEATS_1"/>
    <property type="match status" value="3"/>
</dbReference>
<dbReference type="InterPro" id="IPR027417">
    <property type="entry name" value="P-loop_NTPase"/>
</dbReference>
<evidence type="ECO:0000313" key="6">
    <source>
        <dbReference type="EMBL" id="CAE6412324.1"/>
    </source>
</evidence>
<protein>
    <recommendedName>
        <fullName evidence="5">NACHT domain-containing protein</fullName>
    </recommendedName>
</protein>
<dbReference type="InterPro" id="IPR011041">
    <property type="entry name" value="Quinoprot_gluc/sorb_DH_b-prop"/>
</dbReference>
<dbReference type="SUPFAM" id="SSF52540">
    <property type="entry name" value="P-loop containing nucleoside triphosphate hydrolases"/>
    <property type="match status" value="1"/>
</dbReference>
<reference evidence="6" key="1">
    <citation type="submission" date="2021-01" db="EMBL/GenBank/DDBJ databases">
        <authorList>
            <person name="Kaushik A."/>
        </authorList>
    </citation>
    <scope>NUCLEOTIDE SEQUENCE</scope>
    <source>
        <strain evidence="6">AG6-10EEA</strain>
    </source>
</reference>
<dbReference type="SUPFAM" id="SSF50978">
    <property type="entry name" value="WD40 repeat-like"/>
    <property type="match status" value="2"/>
</dbReference>
<evidence type="ECO:0000313" key="7">
    <source>
        <dbReference type="Proteomes" id="UP000663853"/>
    </source>
</evidence>
<organism evidence="6 7">
    <name type="scientific">Rhizoctonia solani</name>
    <dbReference type="NCBI Taxonomy" id="456999"/>
    <lineage>
        <taxon>Eukaryota</taxon>
        <taxon>Fungi</taxon>
        <taxon>Dikarya</taxon>
        <taxon>Basidiomycota</taxon>
        <taxon>Agaricomycotina</taxon>
        <taxon>Agaricomycetes</taxon>
        <taxon>Cantharellales</taxon>
        <taxon>Ceratobasidiaceae</taxon>
        <taxon>Rhizoctonia</taxon>
    </lineage>
</organism>
<dbReference type="Gene3D" id="3.40.50.300">
    <property type="entry name" value="P-loop containing nucleotide triphosphate hydrolases"/>
    <property type="match status" value="1"/>
</dbReference>
<dbReference type="InterPro" id="IPR015943">
    <property type="entry name" value="WD40/YVTN_repeat-like_dom_sf"/>
</dbReference>
<feature type="region of interest" description="Disordered" evidence="4">
    <location>
        <begin position="1"/>
        <end position="107"/>
    </location>
</feature>
<evidence type="ECO:0000256" key="4">
    <source>
        <dbReference type="SAM" id="MobiDB-lite"/>
    </source>
</evidence>
<feature type="repeat" description="WD" evidence="3">
    <location>
        <begin position="974"/>
        <end position="1015"/>
    </location>
</feature>
<feature type="repeat" description="WD" evidence="3">
    <location>
        <begin position="1059"/>
        <end position="1100"/>
    </location>
</feature>
<feature type="repeat" description="WD" evidence="3">
    <location>
        <begin position="1102"/>
        <end position="1143"/>
    </location>
</feature>
<dbReference type="PANTHER" id="PTHR22847">
    <property type="entry name" value="WD40 REPEAT PROTEIN"/>
    <property type="match status" value="1"/>
</dbReference>
<feature type="repeat" description="WD" evidence="3">
    <location>
        <begin position="888"/>
        <end position="929"/>
    </location>
</feature>
<dbReference type="Proteomes" id="UP000663853">
    <property type="component" value="Unassembled WGS sequence"/>
</dbReference>
<feature type="compositionally biased region" description="Low complexity" evidence="4">
    <location>
        <begin position="36"/>
        <end position="50"/>
    </location>
</feature>
<dbReference type="CDD" id="cd00200">
    <property type="entry name" value="WD40"/>
    <property type="match status" value="1"/>
</dbReference>
<feature type="domain" description="NACHT" evidence="5">
    <location>
        <begin position="309"/>
        <end position="454"/>
    </location>
</feature>
<dbReference type="GO" id="GO:1990234">
    <property type="term" value="C:transferase complex"/>
    <property type="evidence" value="ECO:0007669"/>
    <property type="project" value="UniProtKB-ARBA"/>
</dbReference>
<dbReference type="Gene3D" id="2.130.10.10">
    <property type="entry name" value="YVTN repeat-like/Quinoprotein amine dehydrogenase"/>
    <property type="match status" value="3"/>
</dbReference>
<feature type="repeat" description="WD" evidence="3">
    <location>
        <begin position="931"/>
        <end position="963"/>
    </location>
</feature>
<feature type="repeat" description="WD" evidence="3">
    <location>
        <begin position="1016"/>
        <end position="1057"/>
    </location>
</feature>
<feature type="compositionally biased region" description="Polar residues" evidence="4">
    <location>
        <begin position="91"/>
        <end position="107"/>
    </location>
</feature>
<dbReference type="InterPro" id="IPR019775">
    <property type="entry name" value="WD40_repeat_CS"/>
</dbReference>
<dbReference type="PRINTS" id="PR00320">
    <property type="entry name" value="GPROTEINBRPT"/>
</dbReference>
<dbReference type="Pfam" id="PF00400">
    <property type="entry name" value="WD40"/>
    <property type="match status" value="6"/>
</dbReference>
<dbReference type="InterPro" id="IPR007111">
    <property type="entry name" value="NACHT_NTPase"/>
</dbReference>